<gene>
    <name evidence="3" type="ORF">ALE3EI_0104</name>
</gene>
<dbReference type="KEGG" id="alti:ALE3EI_0104"/>
<dbReference type="GO" id="GO:0016757">
    <property type="term" value="F:glycosyltransferase activity"/>
    <property type="evidence" value="ECO:0007669"/>
    <property type="project" value="InterPro"/>
</dbReference>
<dbReference type="SUPFAM" id="SSF53756">
    <property type="entry name" value="UDP-Glycosyltransferase/glycogen phosphorylase"/>
    <property type="match status" value="1"/>
</dbReference>
<dbReference type="InterPro" id="IPR028098">
    <property type="entry name" value="Glyco_trans_4-like_N"/>
</dbReference>
<evidence type="ECO:0000259" key="1">
    <source>
        <dbReference type="Pfam" id="PF00534"/>
    </source>
</evidence>
<dbReference type="CDD" id="cd03801">
    <property type="entry name" value="GT4_PimA-like"/>
    <property type="match status" value="1"/>
</dbReference>
<dbReference type="EMBL" id="CP052909">
    <property type="protein sequence ID" value="QNJ96695.1"/>
    <property type="molecule type" value="Genomic_DNA"/>
</dbReference>
<dbReference type="Gene3D" id="3.40.50.2000">
    <property type="entry name" value="Glycogen Phosphorylase B"/>
    <property type="match status" value="2"/>
</dbReference>
<proteinExistence type="predicted"/>
<evidence type="ECO:0000259" key="2">
    <source>
        <dbReference type="Pfam" id="PF13439"/>
    </source>
</evidence>
<accession>A0A7G8PQS9</accession>
<dbReference type="AlphaFoldDB" id="A0A7G8PQS9"/>
<evidence type="ECO:0000313" key="3">
    <source>
        <dbReference type="EMBL" id="QNJ96695.1"/>
    </source>
</evidence>
<dbReference type="Pfam" id="PF13439">
    <property type="entry name" value="Glyco_transf_4"/>
    <property type="match status" value="1"/>
</dbReference>
<feature type="domain" description="Glycosyltransferase subfamily 4-like N-terminal" evidence="2">
    <location>
        <begin position="15"/>
        <end position="180"/>
    </location>
</feature>
<dbReference type="Proteomes" id="UP000515514">
    <property type="component" value="Chromosome"/>
</dbReference>
<organism evidence="3 4">
    <name type="scientific">Constantimarinum furrinae</name>
    <dbReference type="NCBI Taxonomy" id="2562285"/>
    <lineage>
        <taxon>Bacteria</taxon>
        <taxon>Pseudomonadati</taxon>
        <taxon>Bacteroidota</taxon>
        <taxon>Flavobacteriia</taxon>
        <taxon>Flavobacteriales</taxon>
        <taxon>Flavobacteriaceae</taxon>
        <taxon>Altibacter/Constantimarinum group</taxon>
        <taxon>Constantimarinum</taxon>
    </lineage>
</organism>
<reference evidence="3 4" key="1">
    <citation type="submission" date="2020-04" db="EMBL/GenBank/DDBJ databases">
        <title>Genome sequence of Altibacter aquimarinus strain ALE3EI.</title>
        <authorList>
            <person name="Oh H.-M."/>
            <person name="Jang D."/>
        </authorList>
    </citation>
    <scope>NUCLEOTIDE SEQUENCE [LARGE SCALE GENOMIC DNA]</scope>
    <source>
        <strain evidence="3 4">ALE3EI</strain>
    </source>
</reference>
<dbReference type="PANTHER" id="PTHR12526">
    <property type="entry name" value="GLYCOSYLTRANSFERASE"/>
    <property type="match status" value="1"/>
</dbReference>
<evidence type="ECO:0000313" key="4">
    <source>
        <dbReference type="Proteomes" id="UP000515514"/>
    </source>
</evidence>
<dbReference type="PANTHER" id="PTHR12526:SF637">
    <property type="entry name" value="GLYCOSYLTRANSFERASE EPSF-RELATED"/>
    <property type="match status" value="1"/>
</dbReference>
<dbReference type="RefSeq" id="WP_186989774.1">
    <property type="nucleotide sequence ID" value="NZ_CP052909.1"/>
</dbReference>
<name>A0A7G8PQS9_9FLAO</name>
<dbReference type="InterPro" id="IPR001296">
    <property type="entry name" value="Glyco_trans_1"/>
</dbReference>
<protein>
    <submittedName>
        <fullName evidence="3">Glycosyl transferase group 1</fullName>
    </submittedName>
</protein>
<keyword evidence="3" id="KW-0808">Transferase</keyword>
<sequence>MHIVFLSHEYPLWSPGGAGTFLQTFGRTLAENGHQVLILGVGKSDQEELLDDKGVQLIRLKKNTSNVPNFMYNALVINKRLKEIEADHKIDIIESAELGLGIISRKHPAKKVIRLHGGHHFFAEAEKRGINWRKGLLEKRSFNKADGFIAVSNYVKEHTAKYLSYHGKPVAVINYPIDTDLEEPNVKVDCDRILFAGTVCEKKGVRELIEAFKIVRERYPEKHLDIFGRDWFFPDGRSYIEMLKHRYDETYLENVTFHGSIPREELNKRYAEAALCVFPSHMETQGLVTLEAMLLKKAVIFSEYGPGPETIDHGKTGFLCDVYKPEDIAQKILWCLDNPEALEEIGETARQQVLAKYNKNTILEKNLKFYQSLLT</sequence>
<keyword evidence="4" id="KW-1185">Reference proteome</keyword>
<dbReference type="Pfam" id="PF00534">
    <property type="entry name" value="Glycos_transf_1"/>
    <property type="match status" value="1"/>
</dbReference>
<feature type="domain" description="Glycosyl transferase family 1" evidence="1">
    <location>
        <begin position="185"/>
        <end position="352"/>
    </location>
</feature>